<dbReference type="Pfam" id="PF18818">
    <property type="entry name" value="MPTase-PolyVal"/>
    <property type="match status" value="1"/>
</dbReference>
<feature type="region of interest" description="Disordered" evidence="1">
    <location>
        <begin position="1"/>
        <end position="42"/>
    </location>
</feature>
<dbReference type="AlphaFoldDB" id="A0A2A5CIL9"/>
<gene>
    <name evidence="4" type="ORF">COA71_00400</name>
</gene>
<reference evidence="5" key="1">
    <citation type="submission" date="2017-08" db="EMBL/GenBank/DDBJ databases">
        <title>A dynamic microbial community with high functional redundancy inhabits the cold, oxic subseafloor aquifer.</title>
        <authorList>
            <person name="Tully B.J."/>
            <person name="Wheat C.G."/>
            <person name="Glazer B.T."/>
            <person name="Huber J.A."/>
        </authorList>
    </citation>
    <scope>NUCLEOTIDE SEQUENCE [LARGE SCALE GENOMIC DNA]</scope>
</reference>
<organism evidence="4 5">
    <name type="scientific">SAR86 cluster bacterium</name>
    <dbReference type="NCBI Taxonomy" id="2030880"/>
    <lineage>
        <taxon>Bacteria</taxon>
        <taxon>Pseudomonadati</taxon>
        <taxon>Pseudomonadota</taxon>
        <taxon>Gammaproteobacteria</taxon>
        <taxon>SAR86 cluster</taxon>
    </lineage>
</organism>
<proteinExistence type="predicted"/>
<feature type="domain" description="N-terminal" evidence="2">
    <location>
        <begin position="48"/>
        <end position="142"/>
    </location>
</feature>
<protein>
    <recommendedName>
        <fullName evidence="6">DUF1738 domain-containing protein</fullName>
    </recommendedName>
</protein>
<sequence>MKNDSTKNHRQANAKTSLRGEAPRKHGWKSKNNGQVKQQKNNVSTSIEKVIEMIQTHMEGDELIWHKPFLSAAQANVVSKNEYRGINHFVTALVAFKLGYQSPYWGTFRQIKELGGSLIDAKGKGVPIIFFKDLRNIEETESGKKRFVIQHSFVFNFDLVEDIDLTLSHPENLDFDQDKQSEIIINDYLEREAVRLATGNPSYAPTTDVVRMLPKEQFISQDEYYSAFFHELAHSTGHNKRLARFETEQVRYESKEDYSKEELVAEITAALICHVCGVDSQASIKNSAAYLQGWSSFIKESGSAFITAVGQAYKAKDLILDQVF</sequence>
<comment type="caution">
    <text evidence="4">The sequence shown here is derived from an EMBL/GenBank/DDBJ whole genome shotgun (WGS) entry which is preliminary data.</text>
</comment>
<name>A0A2A5CIL9_9GAMM</name>
<dbReference type="EMBL" id="NVWI01000001">
    <property type="protein sequence ID" value="PCJ43368.1"/>
    <property type="molecule type" value="Genomic_DNA"/>
</dbReference>
<evidence type="ECO:0000313" key="5">
    <source>
        <dbReference type="Proteomes" id="UP000228987"/>
    </source>
</evidence>
<dbReference type="InterPro" id="IPR041459">
    <property type="entry name" value="MPTase-PolyVal"/>
</dbReference>
<accession>A0A2A5CIL9</accession>
<feature type="domain" description="Polyvalent protein metallopeptidase" evidence="3">
    <location>
        <begin position="198"/>
        <end position="308"/>
    </location>
</feature>
<dbReference type="InterPro" id="IPR013610">
    <property type="entry name" value="ArdC_N"/>
</dbReference>
<dbReference type="Proteomes" id="UP000228987">
    <property type="component" value="Unassembled WGS sequence"/>
</dbReference>
<evidence type="ECO:0000259" key="2">
    <source>
        <dbReference type="Pfam" id="PF08401"/>
    </source>
</evidence>
<evidence type="ECO:0000256" key="1">
    <source>
        <dbReference type="SAM" id="MobiDB-lite"/>
    </source>
</evidence>
<dbReference type="Pfam" id="PF08401">
    <property type="entry name" value="ArdcN"/>
    <property type="match status" value="1"/>
</dbReference>
<evidence type="ECO:0000259" key="3">
    <source>
        <dbReference type="Pfam" id="PF18818"/>
    </source>
</evidence>
<evidence type="ECO:0000313" key="4">
    <source>
        <dbReference type="EMBL" id="PCJ43368.1"/>
    </source>
</evidence>
<dbReference type="GO" id="GO:0003697">
    <property type="term" value="F:single-stranded DNA binding"/>
    <property type="evidence" value="ECO:0007669"/>
    <property type="project" value="InterPro"/>
</dbReference>
<evidence type="ECO:0008006" key="6">
    <source>
        <dbReference type="Google" id="ProtNLM"/>
    </source>
</evidence>
<feature type="compositionally biased region" description="Low complexity" evidence="1">
    <location>
        <begin position="30"/>
        <end position="42"/>
    </location>
</feature>